<evidence type="ECO:0000313" key="4">
    <source>
        <dbReference type="Proteomes" id="UP001152320"/>
    </source>
</evidence>
<evidence type="ECO:0000256" key="2">
    <source>
        <dbReference type="SAM" id="SignalP"/>
    </source>
</evidence>
<protein>
    <submittedName>
        <fullName evidence="3">Uncharacterized protein</fullName>
    </submittedName>
</protein>
<organism evidence="3 4">
    <name type="scientific">Holothuria leucospilota</name>
    <name type="common">Black long sea cucumber</name>
    <name type="synonym">Mertensiothuria leucospilota</name>
    <dbReference type="NCBI Taxonomy" id="206669"/>
    <lineage>
        <taxon>Eukaryota</taxon>
        <taxon>Metazoa</taxon>
        <taxon>Echinodermata</taxon>
        <taxon>Eleutherozoa</taxon>
        <taxon>Echinozoa</taxon>
        <taxon>Holothuroidea</taxon>
        <taxon>Aspidochirotacea</taxon>
        <taxon>Aspidochirotida</taxon>
        <taxon>Holothuriidae</taxon>
        <taxon>Holothuria</taxon>
    </lineage>
</organism>
<keyword evidence="4" id="KW-1185">Reference proteome</keyword>
<sequence>MNFPSVTGKAAVALLLIVIFSVACQAHNTYSMKGKYRWRAGKRSYNFRDSLEKKMPSYSNMFQGIQQYPLQYIKERSNLLVDYAGLWQKTYYAMKIASGKIGKYIRLKKGMNGRKEGKEEGKVKKEKRELEKEEERTKKRTEGRENQRLAIFQL</sequence>
<dbReference type="Proteomes" id="UP001152320">
    <property type="component" value="Chromosome 17"/>
</dbReference>
<feature type="chain" id="PRO_5040119044" evidence="2">
    <location>
        <begin position="27"/>
        <end position="154"/>
    </location>
</feature>
<evidence type="ECO:0000313" key="3">
    <source>
        <dbReference type="EMBL" id="KAJ8026311.1"/>
    </source>
</evidence>
<feature type="signal peptide" evidence="2">
    <location>
        <begin position="1"/>
        <end position="26"/>
    </location>
</feature>
<evidence type="ECO:0000256" key="1">
    <source>
        <dbReference type="SAM" id="MobiDB-lite"/>
    </source>
</evidence>
<keyword evidence="2" id="KW-0732">Signal</keyword>
<reference evidence="3" key="1">
    <citation type="submission" date="2021-10" db="EMBL/GenBank/DDBJ databases">
        <title>Tropical sea cucumber genome reveals ecological adaptation and Cuvierian tubules defense mechanism.</title>
        <authorList>
            <person name="Chen T."/>
        </authorList>
    </citation>
    <scope>NUCLEOTIDE SEQUENCE</scope>
    <source>
        <strain evidence="3">Nanhai2018</strain>
        <tissue evidence="3">Muscle</tissue>
    </source>
</reference>
<dbReference type="AlphaFoldDB" id="A0A9Q0YU36"/>
<accession>A0A9Q0YU36</accession>
<name>A0A9Q0YU36_HOLLE</name>
<comment type="caution">
    <text evidence="3">The sequence shown here is derived from an EMBL/GenBank/DDBJ whole genome shotgun (WGS) entry which is preliminary data.</text>
</comment>
<proteinExistence type="predicted"/>
<feature type="region of interest" description="Disordered" evidence="1">
    <location>
        <begin position="113"/>
        <end position="154"/>
    </location>
</feature>
<gene>
    <name evidence="3" type="ORF">HOLleu_34118</name>
</gene>
<dbReference type="EMBL" id="JAIZAY010000017">
    <property type="protein sequence ID" value="KAJ8026311.1"/>
    <property type="molecule type" value="Genomic_DNA"/>
</dbReference>
<feature type="compositionally biased region" description="Basic and acidic residues" evidence="1">
    <location>
        <begin position="113"/>
        <end position="147"/>
    </location>
</feature>